<evidence type="ECO:0000256" key="1">
    <source>
        <dbReference type="ARBA" id="ARBA00004141"/>
    </source>
</evidence>
<reference evidence="7 9" key="1">
    <citation type="submission" date="2015-03" db="EMBL/GenBank/DDBJ databases">
        <authorList>
            <consortium name="Pathogen Informatics"/>
            <person name="Murphy D."/>
        </authorList>
    </citation>
    <scope>NUCLEOTIDE SEQUENCE [LARGE SCALE GENOMIC DNA]</scope>
    <source>
        <strain evidence="7">Type strain: CIP110231</strain>
        <strain evidence="9">type strain: CIP110231</strain>
    </source>
</reference>
<comment type="caution">
    <text evidence="8">The sequence shown here is derived from an EMBL/GenBank/DDBJ whole genome shotgun (WGS) entry which is preliminary data.</text>
</comment>
<keyword evidence="9" id="KW-1185">Reference proteome</keyword>
<feature type="transmembrane region" description="Helical" evidence="6">
    <location>
        <begin position="85"/>
        <end position="103"/>
    </location>
</feature>
<evidence type="ECO:0000313" key="9">
    <source>
        <dbReference type="Proteomes" id="UP000040578"/>
    </source>
</evidence>
<dbReference type="AlphaFoldDB" id="A0AAW7K182"/>
<keyword evidence="4 6" id="KW-1133">Transmembrane helix</keyword>
<reference evidence="8" key="2">
    <citation type="submission" date="2023-06" db="EMBL/GenBank/DDBJ databases">
        <authorList>
            <person name="Polev D.E."/>
            <person name="Saitova A.T."/>
            <person name="Bogumilchik E.A."/>
            <person name="Kokorina G.I."/>
            <person name="Voskresenskaia E.A."/>
        </authorList>
    </citation>
    <scope>NUCLEOTIDE SEQUENCE</scope>
    <source>
        <strain evidence="8">2145 StPb PI</strain>
    </source>
</reference>
<dbReference type="InterPro" id="IPR033580">
    <property type="entry name" value="Nurim-like"/>
</dbReference>
<dbReference type="RefSeq" id="WP_072080602.1">
    <property type="nucleotide sequence ID" value="NZ_CPYD01000004.1"/>
</dbReference>
<dbReference type="Proteomes" id="UP001167864">
    <property type="component" value="Unassembled WGS sequence"/>
</dbReference>
<dbReference type="EMBL" id="CPYD01000004">
    <property type="protein sequence ID" value="CNE37376.1"/>
    <property type="molecule type" value="Genomic_DNA"/>
</dbReference>
<comment type="subcellular location">
    <subcellularLocation>
        <location evidence="1">Membrane</location>
        <topology evidence="1">Multi-pass membrane protein</topology>
    </subcellularLocation>
</comment>
<dbReference type="PANTHER" id="PTHR31040:SF1">
    <property type="entry name" value="NURIM"/>
    <property type="match status" value="1"/>
</dbReference>
<evidence type="ECO:0000256" key="2">
    <source>
        <dbReference type="ARBA" id="ARBA00010631"/>
    </source>
</evidence>
<comment type="similarity">
    <text evidence="2">Belongs to the nurim family.</text>
</comment>
<evidence type="ECO:0000256" key="3">
    <source>
        <dbReference type="ARBA" id="ARBA00022692"/>
    </source>
</evidence>
<proteinExistence type="inferred from homology"/>
<name>A0AAW7K182_9GAMM</name>
<evidence type="ECO:0000313" key="8">
    <source>
        <dbReference type="EMBL" id="MDN0088308.1"/>
    </source>
</evidence>
<evidence type="ECO:0000313" key="10">
    <source>
        <dbReference type="Proteomes" id="UP001167864"/>
    </source>
</evidence>
<keyword evidence="3 6" id="KW-0812">Transmembrane</keyword>
<feature type="transmembrane region" description="Helical" evidence="6">
    <location>
        <begin position="167"/>
        <end position="186"/>
    </location>
</feature>
<feature type="transmembrane region" description="Helical" evidence="6">
    <location>
        <begin position="7"/>
        <end position="31"/>
    </location>
</feature>
<keyword evidence="5 6" id="KW-0472">Membrane</keyword>
<gene>
    <name evidence="7" type="ORF">ERS137967_01396</name>
    <name evidence="8" type="ORF">QVN42_13105</name>
</gene>
<dbReference type="Gene3D" id="1.20.120.1630">
    <property type="match status" value="1"/>
</dbReference>
<evidence type="ECO:0008006" key="11">
    <source>
        <dbReference type="Google" id="ProtNLM"/>
    </source>
</evidence>
<accession>A0AAW7K182</accession>
<feature type="transmembrane region" description="Helical" evidence="6">
    <location>
        <begin position="192"/>
        <end position="211"/>
    </location>
</feature>
<feature type="transmembrane region" description="Helical" evidence="6">
    <location>
        <begin position="43"/>
        <end position="64"/>
    </location>
</feature>
<sequence>MKRFIILVYGISCYIIGMLSFVFIISLLFGWKFTAMAVPSEHFTLQHISINIGLLLLFSVQHSFMAHKTYKTRANISPAVERSTYVLSSGILLILISFCWQPLPGKIWMLDDSSPLALLLLILESLGWLLTVISTFLISHTDLFGLRQSWMQWQRKSYTQLPFKLNFFYSLCRHPMMSGLLLAFWATPNMTSSRLLFASGMTVYILIGIYFEEKGLQQELGKPYREYCQSTPKLIPKNFNRRKNSGS</sequence>
<feature type="transmembrane region" description="Helical" evidence="6">
    <location>
        <begin position="115"/>
        <end position="146"/>
    </location>
</feature>
<dbReference type="EMBL" id="JAUEHU010000012">
    <property type="protein sequence ID" value="MDN0088308.1"/>
    <property type="molecule type" value="Genomic_DNA"/>
</dbReference>
<dbReference type="Proteomes" id="UP000040578">
    <property type="component" value="Unassembled WGS sequence"/>
</dbReference>
<evidence type="ECO:0000256" key="6">
    <source>
        <dbReference type="SAM" id="Phobius"/>
    </source>
</evidence>
<evidence type="ECO:0000313" key="7">
    <source>
        <dbReference type="EMBL" id="CNE37376.1"/>
    </source>
</evidence>
<dbReference type="PANTHER" id="PTHR31040">
    <property type="entry name" value="NURIM"/>
    <property type="match status" value="1"/>
</dbReference>
<organism evidence="8 10">
    <name type="scientific">Yersinia nurmii</name>
    <dbReference type="NCBI Taxonomy" id="685706"/>
    <lineage>
        <taxon>Bacteria</taxon>
        <taxon>Pseudomonadati</taxon>
        <taxon>Pseudomonadota</taxon>
        <taxon>Gammaproteobacteria</taxon>
        <taxon>Enterobacterales</taxon>
        <taxon>Yersiniaceae</taxon>
        <taxon>Yersinia</taxon>
    </lineage>
</organism>
<evidence type="ECO:0000256" key="4">
    <source>
        <dbReference type="ARBA" id="ARBA00022989"/>
    </source>
</evidence>
<evidence type="ECO:0000256" key="5">
    <source>
        <dbReference type="ARBA" id="ARBA00023136"/>
    </source>
</evidence>
<dbReference type="GO" id="GO:0016020">
    <property type="term" value="C:membrane"/>
    <property type="evidence" value="ECO:0007669"/>
    <property type="project" value="UniProtKB-SubCell"/>
</dbReference>
<protein>
    <recommendedName>
        <fullName evidence="11">Methanethiol S-methyltransferase</fullName>
    </recommendedName>
</protein>